<feature type="transmembrane region" description="Helical" evidence="1">
    <location>
        <begin position="20"/>
        <end position="41"/>
    </location>
</feature>
<feature type="transmembrane region" description="Helical" evidence="1">
    <location>
        <begin position="196"/>
        <end position="219"/>
    </location>
</feature>
<proteinExistence type="predicted"/>
<dbReference type="EMBL" id="AWSO01001244">
    <property type="protein sequence ID" value="ESK84692.1"/>
    <property type="molecule type" value="Genomic_DNA"/>
</dbReference>
<protein>
    <submittedName>
        <fullName evidence="2">Uncharacterized protein</fullName>
    </submittedName>
</protein>
<feature type="transmembrane region" description="Helical" evidence="1">
    <location>
        <begin position="126"/>
        <end position="144"/>
    </location>
</feature>
<sequence>MSSPIPEEFADFLSAKTSIVLPISSLSVMYFVYGFYILLFGACIYTNFSRQRPVGEQPNSRLYLSLTLTLFVLATVYVVAYTIEVVSRSIVFFTVLETRNYRLLVNYLLHDSEKTAVFTLEDMSSVLLNIAADWMLIHRCYVIWSSKKRVGVPLVVASLGTNALGLIAAIIQAVAIADTSTDSAHSLYLLGNTLNAGYLISSAIVNSLITLLTAGRIWWIHRQVRDHGVHSSDRLVQRVSVIILESGILYPIAIIVNLIVVNSTDGVPPPFDMAPIVVLVAGIAPTMIIVRAKLGSNVGSLQDQVSDIRFTSQQAHREGRSQTHVYSIGNLSVATRDIEGEYEDRTGMHREAKEAIAV</sequence>
<comment type="caution">
    <text evidence="2">The sequence shown here is derived from an EMBL/GenBank/DDBJ whole genome shotgun (WGS) entry which is preliminary data.</text>
</comment>
<dbReference type="HOGENOM" id="CLU_044614_2_0_1"/>
<name>V2WT07_MONRO</name>
<feature type="transmembrane region" description="Helical" evidence="1">
    <location>
        <begin position="62"/>
        <end position="83"/>
    </location>
</feature>
<keyword evidence="3" id="KW-1185">Reference proteome</keyword>
<dbReference type="Proteomes" id="UP000017559">
    <property type="component" value="Unassembled WGS sequence"/>
</dbReference>
<feature type="transmembrane region" description="Helical" evidence="1">
    <location>
        <begin position="273"/>
        <end position="290"/>
    </location>
</feature>
<organism evidence="2 3">
    <name type="scientific">Moniliophthora roreri (strain MCA 2997)</name>
    <name type="common">Cocoa frosty pod rot fungus</name>
    <name type="synonym">Crinipellis roreri</name>
    <dbReference type="NCBI Taxonomy" id="1381753"/>
    <lineage>
        <taxon>Eukaryota</taxon>
        <taxon>Fungi</taxon>
        <taxon>Dikarya</taxon>
        <taxon>Basidiomycota</taxon>
        <taxon>Agaricomycotina</taxon>
        <taxon>Agaricomycetes</taxon>
        <taxon>Agaricomycetidae</taxon>
        <taxon>Agaricales</taxon>
        <taxon>Marasmiineae</taxon>
        <taxon>Marasmiaceae</taxon>
        <taxon>Moniliophthora</taxon>
    </lineage>
</organism>
<accession>V2WT07</accession>
<evidence type="ECO:0000313" key="3">
    <source>
        <dbReference type="Proteomes" id="UP000017559"/>
    </source>
</evidence>
<reference evidence="2 3" key="1">
    <citation type="journal article" date="2014" name="BMC Genomics">
        <title>Genome and secretome analysis of the hemibiotrophic fungal pathogen, Moniliophthora roreri, which causes frosty pod rot disease of cacao: mechanisms of the biotrophic and necrotrophic phases.</title>
        <authorList>
            <person name="Meinhardt L.W."/>
            <person name="Costa G.G.L."/>
            <person name="Thomazella D.P.T."/>
            <person name="Teixeira P.J.P.L."/>
            <person name="Carazzolle M.F."/>
            <person name="Schuster S.C."/>
            <person name="Carlson J.E."/>
            <person name="Guiltinan M.J."/>
            <person name="Mieczkowski P."/>
            <person name="Farmer A."/>
            <person name="Ramaraj T."/>
            <person name="Crozier J."/>
            <person name="Davis R.E."/>
            <person name="Shao J."/>
            <person name="Melnick R.L."/>
            <person name="Pereira G.A.G."/>
            <person name="Bailey B.A."/>
        </authorList>
    </citation>
    <scope>NUCLEOTIDE SEQUENCE [LARGE SCALE GENOMIC DNA]</scope>
    <source>
        <strain evidence="2 3">MCA 2997</strain>
    </source>
</reference>
<keyword evidence="1" id="KW-0812">Transmembrane</keyword>
<keyword evidence="1" id="KW-0472">Membrane</keyword>
<feature type="transmembrane region" description="Helical" evidence="1">
    <location>
        <begin position="239"/>
        <end position="261"/>
    </location>
</feature>
<dbReference type="KEGG" id="mrr:Moror_636"/>
<evidence type="ECO:0000313" key="2">
    <source>
        <dbReference type="EMBL" id="ESK84692.1"/>
    </source>
</evidence>
<dbReference type="AlphaFoldDB" id="V2WT07"/>
<dbReference type="STRING" id="1381753.V2WT07"/>
<evidence type="ECO:0000256" key="1">
    <source>
        <dbReference type="SAM" id="Phobius"/>
    </source>
</evidence>
<feature type="transmembrane region" description="Helical" evidence="1">
    <location>
        <begin position="151"/>
        <end position="176"/>
    </location>
</feature>
<gene>
    <name evidence="2" type="ORF">Moror_636</name>
</gene>
<keyword evidence="1" id="KW-1133">Transmembrane helix</keyword>